<protein>
    <recommendedName>
        <fullName evidence="1">UspA domain-containing protein</fullName>
    </recommendedName>
</protein>
<comment type="caution">
    <text evidence="2">The sequence shown here is derived from an EMBL/GenBank/DDBJ whole genome shotgun (WGS) entry which is preliminary data.</text>
</comment>
<name>A0ABU0RTV6_9ACTN</name>
<evidence type="ECO:0000313" key="2">
    <source>
        <dbReference type="EMBL" id="MDQ0935424.1"/>
    </source>
</evidence>
<evidence type="ECO:0000259" key="1">
    <source>
        <dbReference type="Pfam" id="PF00582"/>
    </source>
</evidence>
<sequence>MTSRHIVVGVNGSLNSVRASDWAAAEAERHGVALRVLRSPTVTRRNRSFVPRRRGYGGGIRGCRWKPSPWKAARCTRWRGRARPRT</sequence>
<accession>A0ABU0RTV6</accession>
<reference evidence="2 3" key="1">
    <citation type="submission" date="2023-07" db="EMBL/GenBank/DDBJ databases">
        <title>Comparative genomics of wheat-associated soil bacteria to identify genetic determinants of phenazine resistance.</title>
        <authorList>
            <person name="Mouncey N."/>
        </authorList>
    </citation>
    <scope>NUCLEOTIDE SEQUENCE [LARGE SCALE GENOMIC DNA]</scope>
    <source>
        <strain evidence="2 3">W2I16</strain>
    </source>
</reference>
<proteinExistence type="predicted"/>
<dbReference type="Gene3D" id="3.40.50.620">
    <property type="entry name" value="HUPs"/>
    <property type="match status" value="1"/>
</dbReference>
<dbReference type="Proteomes" id="UP001223072">
    <property type="component" value="Unassembled WGS sequence"/>
</dbReference>
<organism evidence="2 3">
    <name type="scientific">Streptomyces turgidiscabies</name>
    <dbReference type="NCBI Taxonomy" id="85558"/>
    <lineage>
        <taxon>Bacteria</taxon>
        <taxon>Bacillati</taxon>
        <taxon>Actinomycetota</taxon>
        <taxon>Actinomycetes</taxon>
        <taxon>Kitasatosporales</taxon>
        <taxon>Streptomycetaceae</taxon>
        <taxon>Streptomyces</taxon>
    </lineage>
</organism>
<dbReference type="Pfam" id="PF00582">
    <property type="entry name" value="Usp"/>
    <property type="match status" value="1"/>
</dbReference>
<evidence type="ECO:0000313" key="3">
    <source>
        <dbReference type="Proteomes" id="UP001223072"/>
    </source>
</evidence>
<feature type="domain" description="UspA" evidence="1">
    <location>
        <begin position="4"/>
        <end position="38"/>
    </location>
</feature>
<gene>
    <name evidence="2" type="ORF">QFZ49_005396</name>
</gene>
<dbReference type="EMBL" id="JAUSZS010000007">
    <property type="protein sequence ID" value="MDQ0935424.1"/>
    <property type="molecule type" value="Genomic_DNA"/>
</dbReference>
<dbReference type="SUPFAM" id="SSF52402">
    <property type="entry name" value="Adenine nucleotide alpha hydrolases-like"/>
    <property type="match status" value="1"/>
</dbReference>
<dbReference type="InterPro" id="IPR014729">
    <property type="entry name" value="Rossmann-like_a/b/a_fold"/>
</dbReference>
<keyword evidence="3" id="KW-1185">Reference proteome</keyword>
<dbReference type="InterPro" id="IPR006016">
    <property type="entry name" value="UspA"/>
</dbReference>